<gene>
    <name evidence="7" type="primary">rnpA</name>
    <name evidence="9" type="ORF">JCM17846_04480</name>
</gene>
<name>A0A5A7N6W2_9PROT</name>
<evidence type="ECO:0000256" key="2">
    <source>
        <dbReference type="ARBA" id="ARBA00022694"/>
    </source>
</evidence>
<evidence type="ECO:0000256" key="1">
    <source>
        <dbReference type="ARBA" id="ARBA00002663"/>
    </source>
</evidence>
<dbReference type="InterPro" id="IPR020539">
    <property type="entry name" value="RNase_P_CS"/>
</dbReference>
<dbReference type="SUPFAM" id="SSF54211">
    <property type="entry name" value="Ribosomal protein S5 domain 2-like"/>
    <property type="match status" value="1"/>
</dbReference>
<keyword evidence="3 7" id="KW-0540">Nuclease</keyword>
<comment type="similarity">
    <text evidence="7">Belongs to the RnpA family.</text>
</comment>
<dbReference type="Pfam" id="PF00825">
    <property type="entry name" value="Ribonuclease_P"/>
    <property type="match status" value="1"/>
</dbReference>
<dbReference type="NCBIfam" id="TIGR00188">
    <property type="entry name" value="rnpA"/>
    <property type="match status" value="1"/>
</dbReference>
<dbReference type="PANTHER" id="PTHR33992">
    <property type="entry name" value="RIBONUCLEASE P PROTEIN COMPONENT"/>
    <property type="match status" value="1"/>
</dbReference>
<keyword evidence="10" id="KW-1185">Reference proteome</keyword>
<dbReference type="EMBL" id="BKCN01000001">
    <property type="protein sequence ID" value="GER02766.1"/>
    <property type="molecule type" value="Genomic_DNA"/>
</dbReference>
<protein>
    <recommendedName>
        <fullName evidence="7 8">Ribonuclease P protein component</fullName>
        <shortName evidence="7">RNase P protein</shortName>
        <shortName evidence="7">RNaseP protein</shortName>
        <ecNumber evidence="7 8">3.1.26.5</ecNumber>
    </recommendedName>
    <alternativeName>
        <fullName evidence="7">Protein C5</fullName>
    </alternativeName>
</protein>
<evidence type="ECO:0000256" key="6">
    <source>
        <dbReference type="ARBA" id="ARBA00022884"/>
    </source>
</evidence>
<comment type="subunit">
    <text evidence="7">Consists of a catalytic RNA component (M1 or rnpB) and a protein subunit.</text>
</comment>
<sequence length="161" mass="17721">MSLRSVFLLAANDQGKDDVNSAAQNAPQRAMLTTLRQRREFLRLASQGRKVAMPGLVLQAAPTLAQKKTGLQPSGQHNTPQQNAPQIRVGFTASKKVGNAVARNRAKRRLRALAADIIGRHGQKGTDYVLIARAQTNERKLADLQKDLCMALSKLSLWRDE</sequence>
<keyword evidence="2 7" id="KW-0819">tRNA processing</keyword>
<reference evidence="9 10" key="1">
    <citation type="submission" date="2019-09" db="EMBL/GenBank/DDBJ databases">
        <title>NBRP : Genome information of microbial organism related human and environment.</title>
        <authorList>
            <person name="Hattori M."/>
            <person name="Oshima K."/>
            <person name="Inaba H."/>
            <person name="Suda W."/>
            <person name="Sakamoto M."/>
            <person name="Iino T."/>
            <person name="Kitahara M."/>
            <person name="Oshida Y."/>
            <person name="Iida T."/>
            <person name="Kudo T."/>
            <person name="Itoh T."/>
            <person name="Ohkuma M."/>
        </authorList>
    </citation>
    <scope>NUCLEOTIDE SEQUENCE [LARGE SCALE GENOMIC DNA]</scope>
    <source>
        <strain evidence="9 10">Q-1</strain>
    </source>
</reference>
<dbReference type="PROSITE" id="PS00648">
    <property type="entry name" value="RIBONUCLEASE_P"/>
    <property type="match status" value="1"/>
</dbReference>
<dbReference type="PANTHER" id="PTHR33992:SF1">
    <property type="entry name" value="RIBONUCLEASE P PROTEIN COMPONENT"/>
    <property type="match status" value="1"/>
</dbReference>
<dbReference type="GO" id="GO:0042781">
    <property type="term" value="F:3'-tRNA processing endoribonuclease activity"/>
    <property type="evidence" value="ECO:0007669"/>
    <property type="project" value="TreeGrafter"/>
</dbReference>
<evidence type="ECO:0000256" key="3">
    <source>
        <dbReference type="ARBA" id="ARBA00022722"/>
    </source>
</evidence>
<dbReference type="InterPro" id="IPR020568">
    <property type="entry name" value="Ribosomal_Su5_D2-typ_SF"/>
</dbReference>
<evidence type="ECO:0000256" key="5">
    <source>
        <dbReference type="ARBA" id="ARBA00022801"/>
    </source>
</evidence>
<evidence type="ECO:0000313" key="9">
    <source>
        <dbReference type="EMBL" id="GER02766.1"/>
    </source>
</evidence>
<keyword evidence="5 7" id="KW-0378">Hydrolase</keyword>
<dbReference type="GO" id="GO:0000049">
    <property type="term" value="F:tRNA binding"/>
    <property type="evidence" value="ECO:0007669"/>
    <property type="project" value="UniProtKB-UniRule"/>
</dbReference>
<organism evidence="9 10">
    <name type="scientific">Iodidimonas nitroreducens</name>
    <dbReference type="NCBI Taxonomy" id="1236968"/>
    <lineage>
        <taxon>Bacteria</taxon>
        <taxon>Pseudomonadati</taxon>
        <taxon>Pseudomonadota</taxon>
        <taxon>Alphaproteobacteria</taxon>
        <taxon>Iodidimonadales</taxon>
        <taxon>Iodidimonadaceae</taxon>
        <taxon>Iodidimonas</taxon>
    </lineage>
</organism>
<evidence type="ECO:0000256" key="4">
    <source>
        <dbReference type="ARBA" id="ARBA00022759"/>
    </source>
</evidence>
<keyword evidence="6 7" id="KW-0694">RNA-binding</keyword>
<evidence type="ECO:0000256" key="7">
    <source>
        <dbReference type="HAMAP-Rule" id="MF_00227"/>
    </source>
</evidence>
<comment type="caution">
    <text evidence="9">The sequence shown here is derived from an EMBL/GenBank/DDBJ whole genome shotgun (WGS) entry which is preliminary data.</text>
</comment>
<evidence type="ECO:0000256" key="8">
    <source>
        <dbReference type="NCBIfam" id="TIGR00188"/>
    </source>
</evidence>
<accession>A0A5A7N6W2</accession>
<dbReference type="EC" id="3.1.26.5" evidence="7 8"/>
<dbReference type="InterPro" id="IPR000100">
    <property type="entry name" value="RNase_P"/>
</dbReference>
<keyword evidence="4 7" id="KW-0255">Endonuclease</keyword>
<proteinExistence type="inferred from homology"/>
<evidence type="ECO:0000313" key="10">
    <source>
        <dbReference type="Proteomes" id="UP000324996"/>
    </source>
</evidence>
<dbReference type="HAMAP" id="MF_00227">
    <property type="entry name" value="RNase_P"/>
    <property type="match status" value="1"/>
</dbReference>
<dbReference type="AlphaFoldDB" id="A0A5A7N6W2"/>
<dbReference type="InterPro" id="IPR014721">
    <property type="entry name" value="Ribsml_uS5_D2-typ_fold_subgr"/>
</dbReference>
<comment type="catalytic activity">
    <reaction evidence="7">
        <text>Endonucleolytic cleavage of RNA, removing 5'-extranucleotides from tRNA precursor.</text>
        <dbReference type="EC" id="3.1.26.5"/>
    </reaction>
</comment>
<dbReference type="GO" id="GO:0030677">
    <property type="term" value="C:ribonuclease P complex"/>
    <property type="evidence" value="ECO:0007669"/>
    <property type="project" value="TreeGrafter"/>
</dbReference>
<dbReference type="Proteomes" id="UP000324996">
    <property type="component" value="Unassembled WGS sequence"/>
</dbReference>
<comment type="function">
    <text evidence="1 7">RNaseP catalyzes the removal of the 5'-leader sequence from pre-tRNA to produce the mature 5'-terminus. It can also cleave other RNA substrates such as 4.5S RNA. The protein component plays an auxiliary but essential role in vivo by binding to the 5'-leader sequence and broadening the substrate specificity of the ribozyme.</text>
</comment>
<dbReference type="GO" id="GO:0004526">
    <property type="term" value="F:ribonuclease P activity"/>
    <property type="evidence" value="ECO:0007669"/>
    <property type="project" value="UniProtKB-UniRule"/>
</dbReference>
<dbReference type="GO" id="GO:0001682">
    <property type="term" value="P:tRNA 5'-leader removal"/>
    <property type="evidence" value="ECO:0007669"/>
    <property type="project" value="UniProtKB-UniRule"/>
</dbReference>
<dbReference type="Gene3D" id="3.30.230.10">
    <property type="match status" value="1"/>
</dbReference>